<reference evidence="1" key="1">
    <citation type="journal article" date="2021" name="PeerJ">
        <title>Extensive microbial diversity within the chicken gut microbiome revealed by metagenomics and culture.</title>
        <authorList>
            <person name="Gilroy R."/>
            <person name="Ravi A."/>
            <person name="Getino M."/>
            <person name="Pursley I."/>
            <person name="Horton D.L."/>
            <person name="Alikhan N.F."/>
            <person name="Baker D."/>
            <person name="Gharbi K."/>
            <person name="Hall N."/>
            <person name="Watson M."/>
            <person name="Adriaenssens E.M."/>
            <person name="Foster-Nyarko E."/>
            <person name="Jarju S."/>
            <person name="Secka A."/>
            <person name="Antonio M."/>
            <person name="Oren A."/>
            <person name="Chaudhuri R.R."/>
            <person name="La Ragione R."/>
            <person name="Hildebrand F."/>
            <person name="Pallen M.J."/>
        </authorList>
    </citation>
    <scope>NUCLEOTIDE SEQUENCE</scope>
    <source>
        <strain evidence="1">ChiHecec3B27-8219</strain>
    </source>
</reference>
<comment type="caution">
    <text evidence="1">The sequence shown here is derived from an EMBL/GenBank/DDBJ whole genome shotgun (WGS) entry which is preliminary data.</text>
</comment>
<evidence type="ECO:0000313" key="1">
    <source>
        <dbReference type="EMBL" id="HIZ68669.1"/>
    </source>
</evidence>
<protein>
    <recommendedName>
        <fullName evidence="3">PPM-type phosphatase domain-containing protein</fullName>
    </recommendedName>
</protein>
<sequence>MTIIEETVTGKKGPQLCEDGIAISDDFVAVIDGSTSKTDFRLFPSSSNGRAAMMIVRDFISRMPREITCDDFCEAITRHIHYIYIKEGADEELMRMRPERRLTASAVVYSDFRRQVWMVGDCQAIVNGCLHVNEKPYERVVAARRAKYIKEGVPPREARERIVPLLLEAMAGQNVSYAVIDGFSIPRQGVKVIPVEGGEVVLATDGYPFLCPTLAESEARLARQLTVDPDNIHEFQATKGLIPGNVSFDDRAFVRFIP</sequence>
<dbReference type="EMBL" id="DXBE01000020">
    <property type="protein sequence ID" value="HIZ68669.1"/>
    <property type="molecule type" value="Genomic_DNA"/>
</dbReference>
<reference evidence="1" key="2">
    <citation type="submission" date="2021-04" db="EMBL/GenBank/DDBJ databases">
        <authorList>
            <person name="Gilroy R."/>
        </authorList>
    </citation>
    <scope>NUCLEOTIDE SEQUENCE</scope>
    <source>
        <strain evidence="1">ChiHecec3B27-8219</strain>
    </source>
</reference>
<evidence type="ECO:0008006" key="3">
    <source>
        <dbReference type="Google" id="ProtNLM"/>
    </source>
</evidence>
<organism evidence="1 2">
    <name type="scientific">Candidatus Prevotella avicola</name>
    <dbReference type="NCBI Taxonomy" id="2838738"/>
    <lineage>
        <taxon>Bacteria</taxon>
        <taxon>Pseudomonadati</taxon>
        <taxon>Bacteroidota</taxon>
        <taxon>Bacteroidia</taxon>
        <taxon>Bacteroidales</taxon>
        <taxon>Prevotellaceae</taxon>
        <taxon>Prevotella</taxon>
    </lineage>
</organism>
<accession>A0A9D2FWI5</accession>
<dbReference type="Proteomes" id="UP000824055">
    <property type="component" value="Unassembled WGS sequence"/>
</dbReference>
<evidence type="ECO:0000313" key="2">
    <source>
        <dbReference type="Proteomes" id="UP000824055"/>
    </source>
</evidence>
<gene>
    <name evidence="1" type="ORF">H9966_02110</name>
</gene>
<proteinExistence type="predicted"/>
<dbReference type="AlphaFoldDB" id="A0A9D2FWI5"/>
<name>A0A9D2FWI5_9BACT</name>